<evidence type="ECO:0000256" key="2">
    <source>
        <dbReference type="ARBA" id="ARBA00009610"/>
    </source>
</evidence>
<reference evidence="6" key="1">
    <citation type="submission" date="2020-01" db="EMBL/GenBank/DDBJ databases">
        <title>Draft genome sequence of the Termite Coptotermes fromosanus.</title>
        <authorList>
            <person name="Itakura S."/>
            <person name="Yosikawa Y."/>
            <person name="Umezawa K."/>
        </authorList>
    </citation>
    <scope>NUCLEOTIDE SEQUENCE [LARGE SCALE GENOMIC DNA]</scope>
</reference>
<sequence>MCENSRCVTKYTSTQRSVNGQELLLDVIHHDTSNMCFEFTVKSVSVFVTEKEFVCSILLIASLLATCDVYNPNLYITVFLTLIVGCVMARLLWSVKSESLLFVAPVGLQLTTTYQSGYQTSHFIPWHFITDVIINEAITLHQVVYYLAVLAEQPHCEKTTIKLIPLFQVIFAYDIFKVNAKCSSSCMGGHWFVHWLRDQQSGDNCYCL</sequence>
<dbReference type="EMBL" id="BLKM01006623">
    <property type="protein sequence ID" value="GFG28435.1"/>
    <property type="molecule type" value="Genomic_DNA"/>
</dbReference>
<feature type="domain" description="Phosphatidylinositol N-acetylglucosaminyltransferase subunit H conserved" evidence="4">
    <location>
        <begin position="99"/>
        <end position="167"/>
    </location>
</feature>
<evidence type="ECO:0000256" key="1">
    <source>
        <dbReference type="ARBA" id="ARBA00004687"/>
    </source>
</evidence>
<dbReference type="GO" id="GO:0006506">
    <property type="term" value="P:GPI anchor biosynthetic process"/>
    <property type="evidence" value="ECO:0007669"/>
    <property type="project" value="UniProtKB-UniPathway"/>
</dbReference>
<organism evidence="5 6">
    <name type="scientific">Coptotermes formosanus</name>
    <name type="common">Formosan subterranean termite</name>
    <dbReference type="NCBI Taxonomy" id="36987"/>
    <lineage>
        <taxon>Eukaryota</taxon>
        <taxon>Metazoa</taxon>
        <taxon>Ecdysozoa</taxon>
        <taxon>Arthropoda</taxon>
        <taxon>Hexapoda</taxon>
        <taxon>Insecta</taxon>
        <taxon>Pterygota</taxon>
        <taxon>Neoptera</taxon>
        <taxon>Polyneoptera</taxon>
        <taxon>Dictyoptera</taxon>
        <taxon>Blattodea</taxon>
        <taxon>Blattoidea</taxon>
        <taxon>Termitoidae</taxon>
        <taxon>Rhinotermitidae</taxon>
        <taxon>Coptotermes</taxon>
    </lineage>
</organism>
<evidence type="ECO:0000256" key="3">
    <source>
        <dbReference type="SAM" id="Phobius"/>
    </source>
</evidence>
<keyword evidence="3" id="KW-0812">Transmembrane</keyword>
<dbReference type="InParanoid" id="A0A6L2PCY6"/>
<keyword evidence="3" id="KW-0472">Membrane</keyword>
<evidence type="ECO:0000313" key="5">
    <source>
        <dbReference type="EMBL" id="GFG28435.1"/>
    </source>
</evidence>
<keyword evidence="6" id="KW-1185">Reference proteome</keyword>
<comment type="pathway">
    <text evidence="1">Glycolipid biosynthesis; glycosylphosphatidylinositol-anchor biosynthesis.</text>
</comment>
<feature type="transmembrane region" description="Helical" evidence="3">
    <location>
        <begin position="74"/>
        <end position="93"/>
    </location>
</feature>
<protein>
    <recommendedName>
        <fullName evidence="4">Phosphatidylinositol N-acetylglucosaminyltransferase subunit H conserved domain-containing protein</fullName>
    </recommendedName>
</protein>
<evidence type="ECO:0000259" key="4">
    <source>
        <dbReference type="Pfam" id="PF10181"/>
    </source>
</evidence>
<dbReference type="Pfam" id="PF10181">
    <property type="entry name" value="PIG-H"/>
    <property type="match status" value="1"/>
</dbReference>
<dbReference type="InterPro" id="IPR019328">
    <property type="entry name" value="PIGH-H_dom"/>
</dbReference>
<dbReference type="InterPro" id="IPR044215">
    <property type="entry name" value="PIG-H"/>
</dbReference>
<dbReference type="Proteomes" id="UP000502823">
    <property type="component" value="Unassembled WGS sequence"/>
</dbReference>
<proteinExistence type="inferred from homology"/>
<gene>
    <name evidence="5" type="ORF">Cfor_11348</name>
</gene>
<dbReference type="UniPathway" id="UPA00196"/>
<dbReference type="PANTHER" id="PTHR15231:SF1">
    <property type="entry name" value="PHOSPHATIDYLINOSITOL N-ACETYLGLUCOSAMINYLTRANSFERASE SUBUNIT H"/>
    <property type="match status" value="1"/>
</dbReference>
<dbReference type="AlphaFoldDB" id="A0A6L2PCY6"/>
<evidence type="ECO:0000313" key="6">
    <source>
        <dbReference type="Proteomes" id="UP000502823"/>
    </source>
</evidence>
<comment type="similarity">
    <text evidence="2">Belongs to the PIGH family.</text>
</comment>
<keyword evidence="3" id="KW-1133">Transmembrane helix</keyword>
<comment type="caution">
    <text evidence="5">The sequence shown here is derived from an EMBL/GenBank/DDBJ whole genome shotgun (WGS) entry which is preliminary data.</text>
</comment>
<accession>A0A6L2PCY6</accession>
<dbReference type="GO" id="GO:0000506">
    <property type="term" value="C:glycosylphosphatidylinositol-N-acetylglucosaminyltransferase (GPI-GnT) complex"/>
    <property type="evidence" value="ECO:0007669"/>
    <property type="project" value="InterPro"/>
</dbReference>
<dbReference type="PANTHER" id="PTHR15231">
    <property type="entry name" value="PHOSPHATIDYLINOSITOL N-ACETYLGLUCOSAMINYLTRANSFERASE SUBUNIT H"/>
    <property type="match status" value="1"/>
</dbReference>
<name>A0A6L2PCY6_COPFO</name>
<dbReference type="OrthoDB" id="6256716at2759"/>